<dbReference type="InterPro" id="IPR003660">
    <property type="entry name" value="HAMP_dom"/>
</dbReference>
<evidence type="ECO:0000256" key="3">
    <source>
        <dbReference type="ARBA" id="ARBA00022475"/>
    </source>
</evidence>
<dbReference type="NCBIfam" id="TIGR01386">
    <property type="entry name" value="cztS_silS_copS"/>
    <property type="match status" value="1"/>
</dbReference>
<dbReference type="CDD" id="cd00082">
    <property type="entry name" value="HisKA"/>
    <property type="match status" value="1"/>
</dbReference>
<dbReference type="AlphaFoldDB" id="W0V6F4"/>
<dbReference type="SUPFAM" id="SSF55874">
    <property type="entry name" value="ATPase domain of HSP90 chaperone/DNA topoisomerase II/histidine kinase"/>
    <property type="match status" value="1"/>
</dbReference>
<dbReference type="EMBL" id="HG322949">
    <property type="protein sequence ID" value="CDG82857.1"/>
    <property type="molecule type" value="Genomic_DNA"/>
</dbReference>
<dbReference type="STRING" id="1349767.GJA_2222"/>
<keyword evidence="12 14" id="KW-0902">Two-component regulatory system</keyword>
<evidence type="ECO:0000256" key="5">
    <source>
        <dbReference type="ARBA" id="ARBA00022553"/>
    </source>
</evidence>
<evidence type="ECO:0000313" key="18">
    <source>
        <dbReference type="EMBL" id="CDG82857.1"/>
    </source>
</evidence>
<dbReference type="GO" id="GO:0005886">
    <property type="term" value="C:plasma membrane"/>
    <property type="evidence" value="ECO:0007669"/>
    <property type="project" value="UniProtKB-SubCell"/>
</dbReference>
<evidence type="ECO:0000259" key="17">
    <source>
        <dbReference type="PROSITE" id="PS50885"/>
    </source>
</evidence>
<evidence type="ECO:0000256" key="7">
    <source>
        <dbReference type="ARBA" id="ARBA00022692"/>
    </source>
</evidence>
<keyword evidence="3 14" id="KW-1003">Cell membrane</keyword>
<reference evidence="18 19" key="1">
    <citation type="journal article" date="2015" name="Genome Announc.">
        <title>Genome Sequence of Mushroom Soft-Rot Pathogen Janthinobacterium agaricidamnosum.</title>
        <authorList>
            <person name="Graupner K."/>
            <person name="Lackner G."/>
            <person name="Hertweck C."/>
        </authorList>
    </citation>
    <scope>NUCLEOTIDE SEQUENCE [LARGE SCALE GENOMIC DNA]</scope>
    <source>
        <strain evidence="19">NBRC 102515 / DSM 9628</strain>
    </source>
</reference>
<comment type="function">
    <text evidence="14">Member of a two-component regulatory system.</text>
</comment>
<sequence>MIMRAMKRYSLVSRLALLFALLSFSVLAATGSALYGALEGQLVLRDDAALVNRVDQIRAVLRDVDVMDLIDRKPELFANMMGNHEALLVLKFPGQPPLIEVNPGNLVVPEVRSVAADATLSLDAVHHSLGKNNTPFILLSAAALTSEPRHELQIITGRLLTERTRMLHEYRNHIIQVSLAAAALIALLAFLIARRGLRPLRLLADQTAAIGIRNLSVRIDSQHAPSELLPLIDSFNGMLDRLNISFTQLSQVSADMAHDLRTPIGNMLGQTEVALGQRRDAAYYERVLGSNFEELQRLSKMTDSMLFLARAEHADHVIERRAIDVGAEFQRIADYFEGPADERSLRLVLDGGGVVWADAELLRRALANLLANAVRYAQADTEIILISRQDATGTTLSVQNTGTTIEAHHLARLFDRFYRADAARRESSASSGLGLAIVRSIMSLHQGKWSAESQERCTRFTLFFPAKS</sequence>
<dbReference type="Gene3D" id="3.30.565.10">
    <property type="entry name" value="Histidine kinase-like ATPase, C-terminal domain"/>
    <property type="match status" value="1"/>
</dbReference>
<keyword evidence="15" id="KW-0732">Signal</keyword>
<evidence type="ECO:0000256" key="15">
    <source>
        <dbReference type="SAM" id="SignalP"/>
    </source>
</evidence>
<organism evidence="18 19">
    <name type="scientific">Janthinobacterium agaricidamnosum NBRC 102515 = DSM 9628</name>
    <dbReference type="NCBI Taxonomy" id="1349767"/>
    <lineage>
        <taxon>Bacteria</taxon>
        <taxon>Pseudomonadati</taxon>
        <taxon>Pseudomonadota</taxon>
        <taxon>Betaproteobacteria</taxon>
        <taxon>Burkholderiales</taxon>
        <taxon>Oxalobacteraceae</taxon>
        <taxon>Janthinobacterium</taxon>
    </lineage>
</organism>
<dbReference type="Pfam" id="PF02518">
    <property type="entry name" value="HATPase_c"/>
    <property type="match status" value="1"/>
</dbReference>
<keyword evidence="11 14" id="KW-1133">Transmembrane helix</keyword>
<dbReference type="InterPro" id="IPR006290">
    <property type="entry name" value="CztS_silS_copS"/>
</dbReference>
<evidence type="ECO:0000256" key="10">
    <source>
        <dbReference type="ARBA" id="ARBA00022840"/>
    </source>
</evidence>
<feature type="domain" description="Histidine kinase" evidence="16">
    <location>
        <begin position="255"/>
        <end position="468"/>
    </location>
</feature>
<feature type="domain" description="HAMP" evidence="17">
    <location>
        <begin position="194"/>
        <end position="247"/>
    </location>
</feature>
<keyword evidence="6 14" id="KW-0808">Transferase</keyword>
<evidence type="ECO:0000256" key="8">
    <source>
        <dbReference type="ARBA" id="ARBA00022741"/>
    </source>
</evidence>
<dbReference type="eggNOG" id="COG2205">
    <property type="taxonomic scope" value="Bacteria"/>
</dbReference>
<evidence type="ECO:0000256" key="11">
    <source>
        <dbReference type="ARBA" id="ARBA00022989"/>
    </source>
</evidence>
<protein>
    <recommendedName>
        <fullName evidence="14">Sensor protein</fullName>
        <ecNumber evidence="14">2.7.13.3</ecNumber>
    </recommendedName>
</protein>
<dbReference type="PROSITE" id="PS50109">
    <property type="entry name" value="HIS_KIN"/>
    <property type="match status" value="1"/>
</dbReference>
<keyword evidence="9 14" id="KW-0418">Kinase</keyword>
<dbReference type="HOGENOM" id="CLU_000445_89_6_4"/>
<evidence type="ECO:0000256" key="1">
    <source>
        <dbReference type="ARBA" id="ARBA00000085"/>
    </source>
</evidence>
<dbReference type="SMART" id="SM00388">
    <property type="entry name" value="HisKA"/>
    <property type="match status" value="1"/>
</dbReference>
<proteinExistence type="predicted"/>
<feature type="transmembrane region" description="Helical" evidence="14">
    <location>
        <begin position="173"/>
        <end position="193"/>
    </location>
</feature>
<evidence type="ECO:0000256" key="9">
    <source>
        <dbReference type="ARBA" id="ARBA00022777"/>
    </source>
</evidence>
<evidence type="ECO:0000259" key="16">
    <source>
        <dbReference type="PROSITE" id="PS50109"/>
    </source>
</evidence>
<feature type="chain" id="PRO_5004797397" description="Sensor protein" evidence="15">
    <location>
        <begin position="29"/>
        <end position="468"/>
    </location>
</feature>
<evidence type="ECO:0000256" key="6">
    <source>
        <dbReference type="ARBA" id="ARBA00022679"/>
    </source>
</evidence>
<evidence type="ECO:0000313" key="19">
    <source>
        <dbReference type="Proteomes" id="UP000027604"/>
    </source>
</evidence>
<dbReference type="InterPro" id="IPR003661">
    <property type="entry name" value="HisK_dim/P_dom"/>
</dbReference>
<evidence type="ECO:0000256" key="12">
    <source>
        <dbReference type="ARBA" id="ARBA00023012"/>
    </source>
</evidence>
<feature type="signal peptide" evidence="15">
    <location>
        <begin position="1"/>
        <end position="28"/>
    </location>
</feature>
<dbReference type="InterPro" id="IPR036890">
    <property type="entry name" value="HATPase_C_sf"/>
</dbReference>
<dbReference type="SUPFAM" id="SSF47384">
    <property type="entry name" value="Homodimeric domain of signal transducing histidine kinase"/>
    <property type="match status" value="1"/>
</dbReference>
<keyword evidence="7 14" id="KW-0812">Transmembrane</keyword>
<keyword evidence="19" id="KW-1185">Reference proteome</keyword>
<keyword evidence="4 14" id="KW-0997">Cell inner membrane</keyword>
<evidence type="ECO:0000256" key="14">
    <source>
        <dbReference type="RuleBase" id="RU364088"/>
    </source>
</evidence>
<dbReference type="GO" id="GO:0000155">
    <property type="term" value="F:phosphorelay sensor kinase activity"/>
    <property type="evidence" value="ECO:0007669"/>
    <property type="project" value="InterPro"/>
</dbReference>
<dbReference type="PATRIC" id="fig|1349767.4.peg.3975"/>
<dbReference type="InterPro" id="IPR003594">
    <property type="entry name" value="HATPase_dom"/>
</dbReference>
<dbReference type="PANTHER" id="PTHR45436:SF3">
    <property type="entry name" value="SENSOR HISTIDINE KINASE HPRS"/>
    <property type="match status" value="1"/>
</dbReference>
<keyword evidence="10 14" id="KW-0067">ATP-binding</keyword>
<comment type="subcellular location">
    <subcellularLocation>
        <location evidence="2 14">Cell inner membrane</location>
    </subcellularLocation>
</comment>
<comment type="catalytic activity">
    <reaction evidence="1 14">
        <text>ATP + protein L-histidine = ADP + protein N-phospho-L-histidine.</text>
        <dbReference type="EC" id="2.7.13.3"/>
    </reaction>
</comment>
<dbReference type="PANTHER" id="PTHR45436">
    <property type="entry name" value="SENSOR HISTIDINE KINASE YKOH"/>
    <property type="match status" value="1"/>
</dbReference>
<dbReference type="Gene3D" id="6.10.340.10">
    <property type="match status" value="1"/>
</dbReference>
<evidence type="ECO:0000256" key="4">
    <source>
        <dbReference type="ARBA" id="ARBA00022519"/>
    </source>
</evidence>
<gene>
    <name evidence="18" type="ORF">GJA_2222</name>
</gene>
<dbReference type="Pfam" id="PF00512">
    <property type="entry name" value="HisKA"/>
    <property type="match status" value="1"/>
</dbReference>
<dbReference type="InterPro" id="IPR050428">
    <property type="entry name" value="TCS_sensor_his_kinase"/>
</dbReference>
<dbReference type="PRINTS" id="PR00344">
    <property type="entry name" value="BCTRLSENSOR"/>
</dbReference>
<dbReference type="InterPro" id="IPR004358">
    <property type="entry name" value="Sig_transdc_His_kin-like_C"/>
</dbReference>
<dbReference type="InterPro" id="IPR036097">
    <property type="entry name" value="HisK_dim/P_sf"/>
</dbReference>
<name>W0V6F4_9BURK</name>
<dbReference type="SMART" id="SM00387">
    <property type="entry name" value="HATPase_c"/>
    <property type="match status" value="1"/>
</dbReference>
<dbReference type="Proteomes" id="UP000027604">
    <property type="component" value="Chromosome I"/>
</dbReference>
<dbReference type="Pfam" id="PF00672">
    <property type="entry name" value="HAMP"/>
    <property type="match status" value="1"/>
</dbReference>
<accession>W0V6F4</accession>
<evidence type="ECO:0000256" key="2">
    <source>
        <dbReference type="ARBA" id="ARBA00004533"/>
    </source>
</evidence>
<dbReference type="Gene3D" id="1.10.287.130">
    <property type="match status" value="1"/>
</dbReference>
<evidence type="ECO:0000256" key="13">
    <source>
        <dbReference type="ARBA" id="ARBA00023136"/>
    </source>
</evidence>
<keyword evidence="8 14" id="KW-0547">Nucleotide-binding</keyword>
<dbReference type="GO" id="GO:0005524">
    <property type="term" value="F:ATP binding"/>
    <property type="evidence" value="ECO:0007669"/>
    <property type="project" value="UniProtKB-KW"/>
</dbReference>
<dbReference type="InterPro" id="IPR005467">
    <property type="entry name" value="His_kinase_dom"/>
</dbReference>
<keyword evidence="13 14" id="KW-0472">Membrane</keyword>
<dbReference type="EC" id="2.7.13.3" evidence="14"/>
<dbReference type="SMART" id="SM00304">
    <property type="entry name" value="HAMP"/>
    <property type="match status" value="1"/>
</dbReference>
<keyword evidence="5" id="KW-0597">Phosphoprotein</keyword>
<dbReference type="PROSITE" id="PS50885">
    <property type="entry name" value="HAMP"/>
    <property type="match status" value="1"/>
</dbReference>
<dbReference type="KEGG" id="jag:GJA_2222"/>